<proteinExistence type="predicted"/>
<accession>A0A167MAI3</accession>
<dbReference type="AlphaFoldDB" id="A0A167MAI3"/>
<sequence length="99" mass="10659">MSLGIPVNIGWQTVGPCHLYLHLKSSGRGNSVTSDGADIEPAEEAMSTTWSSGLSAHPSIPSRRQRPFSGREWDMQLDPSTHLEAVEVLTILDEAASEG</sequence>
<keyword evidence="3" id="KW-1185">Reference proteome</keyword>
<name>A0A167MAI3_CALVF</name>
<evidence type="ECO:0000313" key="2">
    <source>
        <dbReference type="EMBL" id="KZO96508.1"/>
    </source>
</evidence>
<organism evidence="2 3">
    <name type="scientific">Calocera viscosa (strain TUFC12733)</name>
    <dbReference type="NCBI Taxonomy" id="1330018"/>
    <lineage>
        <taxon>Eukaryota</taxon>
        <taxon>Fungi</taxon>
        <taxon>Dikarya</taxon>
        <taxon>Basidiomycota</taxon>
        <taxon>Agaricomycotina</taxon>
        <taxon>Dacrymycetes</taxon>
        <taxon>Dacrymycetales</taxon>
        <taxon>Dacrymycetaceae</taxon>
        <taxon>Calocera</taxon>
    </lineage>
</organism>
<evidence type="ECO:0000313" key="3">
    <source>
        <dbReference type="Proteomes" id="UP000076738"/>
    </source>
</evidence>
<reference evidence="2 3" key="1">
    <citation type="journal article" date="2016" name="Mol. Biol. Evol.">
        <title>Comparative Genomics of Early-Diverging Mushroom-Forming Fungi Provides Insights into the Origins of Lignocellulose Decay Capabilities.</title>
        <authorList>
            <person name="Nagy L.G."/>
            <person name="Riley R."/>
            <person name="Tritt A."/>
            <person name="Adam C."/>
            <person name="Daum C."/>
            <person name="Floudas D."/>
            <person name="Sun H."/>
            <person name="Yadav J.S."/>
            <person name="Pangilinan J."/>
            <person name="Larsson K.H."/>
            <person name="Matsuura K."/>
            <person name="Barry K."/>
            <person name="Labutti K."/>
            <person name="Kuo R."/>
            <person name="Ohm R.A."/>
            <person name="Bhattacharya S.S."/>
            <person name="Shirouzu T."/>
            <person name="Yoshinaga Y."/>
            <person name="Martin F.M."/>
            <person name="Grigoriev I.V."/>
            <person name="Hibbett D.S."/>
        </authorList>
    </citation>
    <scope>NUCLEOTIDE SEQUENCE [LARGE SCALE GENOMIC DNA]</scope>
    <source>
        <strain evidence="2 3">TUFC12733</strain>
    </source>
</reference>
<feature type="region of interest" description="Disordered" evidence="1">
    <location>
        <begin position="43"/>
        <end position="76"/>
    </location>
</feature>
<protein>
    <submittedName>
        <fullName evidence="2">Uncharacterized protein</fullName>
    </submittedName>
</protein>
<dbReference type="EMBL" id="KV417284">
    <property type="protein sequence ID" value="KZO96508.1"/>
    <property type="molecule type" value="Genomic_DNA"/>
</dbReference>
<gene>
    <name evidence="2" type="ORF">CALVIDRAFT_537276</name>
</gene>
<evidence type="ECO:0000256" key="1">
    <source>
        <dbReference type="SAM" id="MobiDB-lite"/>
    </source>
</evidence>
<dbReference type="Proteomes" id="UP000076738">
    <property type="component" value="Unassembled WGS sequence"/>
</dbReference>